<reference evidence="5" key="1">
    <citation type="submission" date="2016-12" db="EMBL/GenBank/DDBJ databases">
        <authorList>
            <person name="Varghese N."/>
            <person name="Submissions S."/>
        </authorList>
    </citation>
    <scope>NUCLEOTIDE SEQUENCE [LARGE SCALE GENOMIC DNA]</scope>
    <source>
        <strain evidence="5">DSM 11544</strain>
    </source>
</reference>
<evidence type="ECO:0000256" key="2">
    <source>
        <dbReference type="SAM" id="MobiDB-lite"/>
    </source>
</evidence>
<dbReference type="RefSeq" id="WP_072775206.1">
    <property type="nucleotide sequence ID" value="NZ_FRDN01000022.1"/>
</dbReference>
<dbReference type="InterPro" id="IPR022029">
    <property type="entry name" value="YoaR-like_PG-bd"/>
</dbReference>
<evidence type="ECO:0000256" key="1">
    <source>
        <dbReference type="ARBA" id="ARBA00022729"/>
    </source>
</evidence>
<feature type="compositionally biased region" description="Low complexity" evidence="2">
    <location>
        <begin position="483"/>
        <end position="498"/>
    </location>
</feature>
<dbReference type="Proteomes" id="UP000184010">
    <property type="component" value="Unassembled WGS sequence"/>
</dbReference>
<dbReference type="AlphaFoldDB" id="A0A1M7UYX3"/>
<evidence type="ECO:0000259" key="3">
    <source>
        <dbReference type="PROSITE" id="PS51109"/>
    </source>
</evidence>
<keyword evidence="5" id="KW-1185">Reference proteome</keyword>
<dbReference type="Gene3D" id="2.20.230.10">
    <property type="entry name" value="Resuscitation-promoting factor rpfb"/>
    <property type="match status" value="1"/>
</dbReference>
<dbReference type="InterPro" id="IPR007391">
    <property type="entry name" value="Vancomycin_resist_VanW"/>
</dbReference>
<dbReference type="Pfam" id="PF04294">
    <property type="entry name" value="VanW"/>
    <property type="match status" value="1"/>
</dbReference>
<evidence type="ECO:0000313" key="4">
    <source>
        <dbReference type="EMBL" id="SHN88120.1"/>
    </source>
</evidence>
<dbReference type="Pfam" id="PF07501">
    <property type="entry name" value="G5"/>
    <property type="match status" value="1"/>
</dbReference>
<evidence type="ECO:0000313" key="5">
    <source>
        <dbReference type="Proteomes" id="UP000184010"/>
    </source>
</evidence>
<accession>A0A1M7UYX3</accession>
<feature type="region of interest" description="Disordered" evidence="2">
    <location>
        <begin position="442"/>
        <end position="504"/>
    </location>
</feature>
<dbReference type="InterPro" id="IPR011098">
    <property type="entry name" value="G5_dom"/>
</dbReference>
<dbReference type="STRING" id="1121395.SAMN02745215_05159"/>
<dbReference type="PANTHER" id="PTHR35788:SF1">
    <property type="entry name" value="EXPORTED PROTEIN"/>
    <property type="match status" value="1"/>
</dbReference>
<keyword evidence="1" id="KW-0732">Signal</keyword>
<organism evidence="4 5">
    <name type="scientific">Desulfitobacterium chlororespirans DSM 11544</name>
    <dbReference type="NCBI Taxonomy" id="1121395"/>
    <lineage>
        <taxon>Bacteria</taxon>
        <taxon>Bacillati</taxon>
        <taxon>Bacillota</taxon>
        <taxon>Clostridia</taxon>
        <taxon>Eubacteriales</taxon>
        <taxon>Desulfitobacteriaceae</taxon>
        <taxon>Desulfitobacterium</taxon>
    </lineage>
</organism>
<sequence>MKTKKYVGLALLFISLTLAITLGINFMLYAKDDHLLSEGITISGIDVGNLTKEQAQEKINQTLEKWLAQPLEFQAGREVTSLPLTALNPQVDLETPLNEAYKIGRKASLFARTQKATTAQDARFELGLTWDEQRLSETLAESLALFNKEPVDATFKISANNLMEIQPDQPGQAVQADTLVSQIKELEPFQDPAPLKVELQEVAPVLRAADLEAKKIDGLIASHTTWFDAANLERTANVRLAAEALDGTLIEPGEIISFNEIVGERTGDKGYQDALIVVNGEFVPGLGGGICQVSSTLYNTGLLANLKIEERTNHGLAVAYVPLGQDATVVYGAIDLKMRNTTGGYLLLRSKISNGSVTIEFYGKKTSGQEIVITNQVEKVIPFETEIIHDSTLAPGTQIVKQNGQNGYIATATRTIKVNGQVVETQSLGRSSYIPSNKIIAKGPELPAKPKPDPKPEQPAPETPQEPETPAEPDPTEPESTNSGAEAAGTEGESGTETPGDAEG</sequence>
<name>A0A1M7UYX3_9FIRM</name>
<dbReference type="EMBL" id="FRDN01000022">
    <property type="protein sequence ID" value="SHN88120.1"/>
    <property type="molecule type" value="Genomic_DNA"/>
</dbReference>
<dbReference type="Pfam" id="PF12229">
    <property type="entry name" value="PG_binding_4"/>
    <property type="match status" value="1"/>
</dbReference>
<dbReference type="PROSITE" id="PS51109">
    <property type="entry name" value="G5"/>
    <property type="match status" value="1"/>
</dbReference>
<dbReference type="InterPro" id="IPR052913">
    <property type="entry name" value="Glycopeptide_resist_protein"/>
</dbReference>
<dbReference type="SMART" id="SM01208">
    <property type="entry name" value="G5"/>
    <property type="match status" value="1"/>
</dbReference>
<proteinExistence type="predicted"/>
<protein>
    <submittedName>
        <fullName evidence="4">Vancomycin resistance protein YoaR, contains peptidoglycan-binding and VanW domains</fullName>
    </submittedName>
</protein>
<gene>
    <name evidence="4" type="ORF">SAMN02745215_05159</name>
</gene>
<dbReference type="PANTHER" id="PTHR35788">
    <property type="entry name" value="EXPORTED PROTEIN-RELATED"/>
    <property type="match status" value="1"/>
</dbReference>
<feature type="domain" description="G5" evidence="3">
    <location>
        <begin position="366"/>
        <end position="446"/>
    </location>
</feature>